<sequence length="63" mass="6812">MALEREVATVFSMLSTAGYSFCIFCNSALSDWTVTGTVCLEAAPAFRIFDRSFSCAVSAKSRS</sequence>
<keyword evidence="2" id="KW-1185">Reference proteome</keyword>
<name>A0A5C3Q5Q1_9AGAR</name>
<dbReference type="AlphaFoldDB" id="A0A5C3Q5Q1"/>
<protein>
    <submittedName>
        <fullName evidence="1">Uncharacterized protein</fullName>
    </submittedName>
</protein>
<proteinExistence type="predicted"/>
<organism evidence="1 2">
    <name type="scientific">Pterulicium gracile</name>
    <dbReference type="NCBI Taxonomy" id="1884261"/>
    <lineage>
        <taxon>Eukaryota</taxon>
        <taxon>Fungi</taxon>
        <taxon>Dikarya</taxon>
        <taxon>Basidiomycota</taxon>
        <taxon>Agaricomycotina</taxon>
        <taxon>Agaricomycetes</taxon>
        <taxon>Agaricomycetidae</taxon>
        <taxon>Agaricales</taxon>
        <taxon>Pleurotineae</taxon>
        <taxon>Pterulaceae</taxon>
        <taxon>Pterulicium</taxon>
    </lineage>
</organism>
<dbReference type="EMBL" id="ML178847">
    <property type="protein sequence ID" value="TFK97415.1"/>
    <property type="molecule type" value="Genomic_DNA"/>
</dbReference>
<evidence type="ECO:0000313" key="1">
    <source>
        <dbReference type="EMBL" id="TFK97415.1"/>
    </source>
</evidence>
<evidence type="ECO:0000313" key="2">
    <source>
        <dbReference type="Proteomes" id="UP000305067"/>
    </source>
</evidence>
<gene>
    <name evidence="1" type="ORF">BDV98DRAFT_574441</name>
</gene>
<accession>A0A5C3Q5Q1</accession>
<dbReference type="Proteomes" id="UP000305067">
    <property type="component" value="Unassembled WGS sequence"/>
</dbReference>
<reference evidence="1 2" key="1">
    <citation type="journal article" date="2019" name="Nat. Ecol. Evol.">
        <title>Megaphylogeny resolves global patterns of mushroom evolution.</title>
        <authorList>
            <person name="Varga T."/>
            <person name="Krizsan K."/>
            <person name="Foldi C."/>
            <person name="Dima B."/>
            <person name="Sanchez-Garcia M."/>
            <person name="Sanchez-Ramirez S."/>
            <person name="Szollosi G.J."/>
            <person name="Szarkandi J.G."/>
            <person name="Papp V."/>
            <person name="Albert L."/>
            <person name="Andreopoulos W."/>
            <person name="Angelini C."/>
            <person name="Antonin V."/>
            <person name="Barry K.W."/>
            <person name="Bougher N.L."/>
            <person name="Buchanan P."/>
            <person name="Buyck B."/>
            <person name="Bense V."/>
            <person name="Catcheside P."/>
            <person name="Chovatia M."/>
            <person name="Cooper J."/>
            <person name="Damon W."/>
            <person name="Desjardin D."/>
            <person name="Finy P."/>
            <person name="Geml J."/>
            <person name="Haridas S."/>
            <person name="Hughes K."/>
            <person name="Justo A."/>
            <person name="Karasinski D."/>
            <person name="Kautmanova I."/>
            <person name="Kiss B."/>
            <person name="Kocsube S."/>
            <person name="Kotiranta H."/>
            <person name="LaButti K.M."/>
            <person name="Lechner B.E."/>
            <person name="Liimatainen K."/>
            <person name="Lipzen A."/>
            <person name="Lukacs Z."/>
            <person name="Mihaltcheva S."/>
            <person name="Morgado L.N."/>
            <person name="Niskanen T."/>
            <person name="Noordeloos M.E."/>
            <person name="Ohm R.A."/>
            <person name="Ortiz-Santana B."/>
            <person name="Ovrebo C."/>
            <person name="Racz N."/>
            <person name="Riley R."/>
            <person name="Savchenko A."/>
            <person name="Shiryaev A."/>
            <person name="Soop K."/>
            <person name="Spirin V."/>
            <person name="Szebenyi C."/>
            <person name="Tomsovsky M."/>
            <person name="Tulloss R.E."/>
            <person name="Uehling J."/>
            <person name="Grigoriev I.V."/>
            <person name="Vagvolgyi C."/>
            <person name="Papp T."/>
            <person name="Martin F.M."/>
            <person name="Miettinen O."/>
            <person name="Hibbett D.S."/>
            <person name="Nagy L.G."/>
        </authorList>
    </citation>
    <scope>NUCLEOTIDE SEQUENCE [LARGE SCALE GENOMIC DNA]</scope>
    <source>
        <strain evidence="1 2">CBS 309.79</strain>
    </source>
</reference>